<dbReference type="HOGENOM" id="CLU_2740535_0_0_1"/>
<protein>
    <submittedName>
        <fullName evidence="2">Uncharacterized protein</fullName>
    </submittedName>
</protein>
<feature type="region of interest" description="Disordered" evidence="1">
    <location>
        <begin position="32"/>
        <end position="71"/>
    </location>
</feature>
<feature type="compositionally biased region" description="Basic and acidic residues" evidence="1">
    <location>
        <begin position="1"/>
        <end position="17"/>
    </location>
</feature>
<reference evidence="2 3" key="1">
    <citation type="journal article" date="2005" name="Nature">
        <title>The genome sequence of the rice blast fungus Magnaporthe grisea.</title>
        <authorList>
            <person name="Dean R.A."/>
            <person name="Talbot N.J."/>
            <person name="Ebbole D.J."/>
            <person name="Farman M.L."/>
            <person name="Mitchell T.K."/>
            <person name="Orbach M.J."/>
            <person name="Thon M."/>
            <person name="Kulkarni R."/>
            <person name="Xu J.R."/>
            <person name="Pan H."/>
            <person name="Read N.D."/>
            <person name="Lee Y.H."/>
            <person name="Carbone I."/>
            <person name="Brown D."/>
            <person name="Oh Y.Y."/>
            <person name="Donofrio N."/>
            <person name="Jeong J.S."/>
            <person name="Soanes D.M."/>
            <person name="Djonovic S."/>
            <person name="Kolomiets E."/>
            <person name="Rehmeyer C."/>
            <person name="Li W."/>
            <person name="Harding M."/>
            <person name="Kim S."/>
            <person name="Lebrun M.H."/>
            <person name="Bohnert H."/>
            <person name="Coughlan S."/>
            <person name="Butler J."/>
            <person name="Calvo S."/>
            <person name="Ma L.J."/>
            <person name="Nicol R."/>
            <person name="Purcell S."/>
            <person name="Nusbaum C."/>
            <person name="Galagan J.E."/>
            <person name="Birren B.W."/>
        </authorList>
    </citation>
    <scope>NUCLEOTIDE SEQUENCE [LARGE SCALE GENOMIC DNA]</scope>
    <source>
        <strain evidence="3">70-15 / ATCC MYA-4617 / FGSC 8958</strain>
    </source>
</reference>
<sequence>MRKRHESGGRPRGDTRNRLKTLTAYVDQALKGGNVRIRPPDLPSESRLGSTSHAEPGVGQGSTYSGFKRVS</sequence>
<evidence type="ECO:0000313" key="2">
    <source>
        <dbReference type="EMBL" id="EHA47161.1"/>
    </source>
</evidence>
<name>G4NFD3_PYRO7</name>
<dbReference type="GeneID" id="12985989"/>
<dbReference type="KEGG" id="mgr:MGG_17647"/>
<proteinExistence type="predicted"/>
<evidence type="ECO:0000313" key="3">
    <source>
        <dbReference type="Proteomes" id="UP000009058"/>
    </source>
</evidence>
<dbReference type="Proteomes" id="UP000009058">
    <property type="component" value="Chromosome 6"/>
</dbReference>
<dbReference type="SMR" id="G4NFD3"/>
<dbReference type="RefSeq" id="XP_003719528.1">
    <property type="nucleotide sequence ID" value="XM_003719480.1"/>
</dbReference>
<organism evidence="2 3">
    <name type="scientific">Pyricularia oryzae (strain 70-15 / ATCC MYA-4617 / FGSC 8958)</name>
    <name type="common">Rice blast fungus</name>
    <name type="synonym">Magnaporthe oryzae</name>
    <dbReference type="NCBI Taxonomy" id="242507"/>
    <lineage>
        <taxon>Eukaryota</taxon>
        <taxon>Fungi</taxon>
        <taxon>Dikarya</taxon>
        <taxon>Ascomycota</taxon>
        <taxon>Pezizomycotina</taxon>
        <taxon>Sordariomycetes</taxon>
        <taxon>Sordariomycetidae</taxon>
        <taxon>Magnaporthales</taxon>
        <taxon>Pyriculariaceae</taxon>
        <taxon>Pyricularia</taxon>
    </lineage>
</organism>
<dbReference type="InParanoid" id="G4NFD3"/>
<feature type="region of interest" description="Disordered" evidence="1">
    <location>
        <begin position="1"/>
        <end position="20"/>
    </location>
</feature>
<accession>G4NFD3</accession>
<dbReference type="VEuPathDB" id="FungiDB:MGG_17647"/>
<reference key="2">
    <citation type="submission" date="2011-05" db="EMBL/GenBank/DDBJ databases">
        <title>The Genome Sequence of Magnaporthe oryzae 70-15.</title>
        <authorList>
            <consortium name="The Broad Institute Genome Sequencing Platform"/>
            <person name="Ma L.-J."/>
            <person name="Dead R."/>
            <person name="Young S.K."/>
            <person name="Zeng Q."/>
            <person name="Gargeya S."/>
            <person name="Fitzgerald M."/>
            <person name="Haas B."/>
            <person name="Abouelleil A."/>
            <person name="Alvarado L."/>
            <person name="Arachchi H.M."/>
            <person name="Berlin A."/>
            <person name="Brown A."/>
            <person name="Chapman S.B."/>
            <person name="Chen Z."/>
            <person name="Dunbar C."/>
            <person name="Freedman E."/>
            <person name="Gearin G."/>
            <person name="Gellesch M."/>
            <person name="Goldberg J."/>
            <person name="Griggs A."/>
            <person name="Gujja S."/>
            <person name="Heiman D."/>
            <person name="Howarth C."/>
            <person name="Larson L."/>
            <person name="Lui A."/>
            <person name="MacDonald P.J.P."/>
            <person name="Mehta T."/>
            <person name="Montmayeur A."/>
            <person name="Murphy C."/>
            <person name="Neiman D."/>
            <person name="Pearson M."/>
            <person name="Priest M."/>
            <person name="Roberts A."/>
            <person name="Saif S."/>
            <person name="Shea T."/>
            <person name="Shenoy N."/>
            <person name="Sisk P."/>
            <person name="Stolte C."/>
            <person name="Sykes S."/>
            <person name="Yandava C."/>
            <person name="Wortman J."/>
            <person name="Nusbaum C."/>
            <person name="Birren B."/>
        </authorList>
    </citation>
    <scope>NUCLEOTIDE SEQUENCE</scope>
    <source>
        <strain>70-15</strain>
    </source>
</reference>
<dbReference type="AlphaFoldDB" id="G4NFD3"/>
<keyword evidence="3" id="KW-1185">Reference proteome</keyword>
<gene>
    <name evidence="2" type="ORF">MGG_17647</name>
</gene>
<dbReference type="EMBL" id="CM001236">
    <property type="protein sequence ID" value="EHA47161.1"/>
    <property type="molecule type" value="Genomic_DNA"/>
</dbReference>
<evidence type="ECO:0000256" key="1">
    <source>
        <dbReference type="SAM" id="MobiDB-lite"/>
    </source>
</evidence>